<dbReference type="OMA" id="QWRWDTG"/>
<evidence type="ECO:0000313" key="12">
    <source>
        <dbReference type="Proteomes" id="UP000007014"/>
    </source>
</evidence>
<dbReference type="InterPro" id="IPR001841">
    <property type="entry name" value="Znf_RING"/>
</dbReference>
<keyword evidence="3" id="KW-0479">Metal-binding</keyword>
<keyword evidence="8" id="KW-0131">Cell cycle</keyword>
<dbReference type="HOGENOM" id="CLU_115512_0_2_1"/>
<dbReference type="STRING" id="280699.M1UX46"/>
<keyword evidence="12" id="KW-1185">Reference proteome</keyword>
<dbReference type="Pfam" id="PF12861">
    <property type="entry name" value="zf-ANAPC11"/>
    <property type="match status" value="1"/>
</dbReference>
<keyword evidence="2" id="KW-0132">Cell division</keyword>
<dbReference type="InterPro" id="IPR013083">
    <property type="entry name" value="Znf_RING/FYVE/PHD"/>
</dbReference>
<name>M1UX46_CYAM1</name>
<dbReference type="eggNOG" id="KOG1493">
    <property type="taxonomic scope" value="Eukaryota"/>
</dbReference>
<dbReference type="AlphaFoldDB" id="M1UX46"/>
<evidence type="ECO:0000256" key="1">
    <source>
        <dbReference type="ARBA" id="ARBA00013928"/>
    </source>
</evidence>
<evidence type="ECO:0000256" key="3">
    <source>
        <dbReference type="ARBA" id="ARBA00022723"/>
    </source>
</evidence>
<dbReference type="GO" id="GO:0008270">
    <property type="term" value="F:zinc ion binding"/>
    <property type="evidence" value="ECO:0007669"/>
    <property type="project" value="UniProtKB-KW"/>
</dbReference>
<dbReference type="PANTHER" id="PTHR11210">
    <property type="entry name" value="RING BOX"/>
    <property type="match status" value="1"/>
</dbReference>
<reference evidence="11 12" key="2">
    <citation type="journal article" date="2007" name="BMC Biol.">
        <title>A 100%-complete sequence reveals unusually simple genomic features in the hot-spring red alga Cyanidioschyzon merolae.</title>
        <authorList>
            <person name="Nozaki H."/>
            <person name="Takano H."/>
            <person name="Misumi O."/>
            <person name="Terasawa K."/>
            <person name="Matsuzaki M."/>
            <person name="Maruyama S."/>
            <person name="Nishida K."/>
            <person name="Yagisawa F."/>
            <person name="Yoshida Y."/>
            <person name="Fujiwara T."/>
            <person name="Takio S."/>
            <person name="Tamura K."/>
            <person name="Chung S.J."/>
            <person name="Nakamura S."/>
            <person name="Kuroiwa H."/>
            <person name="Tanaka K."/>
            <person name="Sato N."/>
            <person name="Kuroiwa T."/>
        </authorList>
    </citation>
    <scope>NUCLEOTIDE SEQUENCE [LARGE SCALE GENOMIC DNA]</scope>
    <source>
        <strain evidence="11 12">10D</strain>
    </source>
</reference>
<dbReference type="InterPro" id="IPR051031">
    <property type="entry name" value="RING-box_E3_Ubiquitin_Ligase"/>
</dbReference>
<dbReference type="CDD" id="cd16456">
    <property type="entry name" value="RING-H2_APC11"/>
    <property type="match status" value="1"/>
</dbReference>
<evidence type="ECO:0000256" key="6">
    <source>
        <dbReference type="ARBA" id="ARBA00022786"/>
    </source>
</evidence>
<dbReference type="PROSITE" id="PS50089">
    <property type="entry name" value="ZF_RING_2"/>
    <property type="match status" value="1"/>
</dbReference>
<dbReference type="GeneID" id="16997383"/>
<dbReference type="SUPFAM" id="SSF57850">
    <property type="entry name" value="RING/U-box"/>
    <property type="match status" value="1"/>
</dbReference>
<protein>
    <recommendedName>
        <fullName evidence="1">Anaphase-promoting complex subunit 11</fullName>
    </recommendedName>
</protein>
<sequence length="85" mass="9847">MRCRITRARLVAAWTWNANDDLCGICRLPFDGTCNACKTPGDDCPLALGECRHAFHLHCILKWLSSETSRNHCPLCRQEWQFQQR</sequence>
<evidence type="ECO:0000256" key="2">
    <source>
        <dbReference type="ARBA" id="ARBA00022618"/>
    </source>
</evidence>
<dbReference type="KEGG" id="cme:CYME_CMS386C"/>
<keyword evidence="7" id="KW-0862">Zinc</keyword>
<dbReference type="RefSeq" id="XP_005538992.1">
    <property type="nucleotide sequence ID" value="XM_005538935.1"/>
</dbReference>
<evidence type="ECO:0000256" key="5">
    <source>
        <dbReference type="ARBA" id="ARBA00022776"/>
    </source>
</evidence>
<keyword evidence="6" id="KW-0833">Ubl conjugation pathway</keyword>
<evidence type="ECO:0000259" key="10">
    <source>
        <dbReference type="PROSITE" id="PS50089"/>
    </source>
</evidence>
<dbReference type="SMART" id="SM00184">
    <property type="entry name" value="RING"/>
    <property type="match status" value="1"/>
</dbReference>
<organism evidence="11 12">
    <name type="scientific">Cyanidioschyzon merolae (strain NIES-3377 / 10D)</name>
    <name type="common">Unicellular red alga</name>
    <dbReference type="NCBI Taxonomy" id="280699"/>
    <lineage>
        <taxon>Eukaryota</taxon>
        <taxon>Rhodophyta</taxon>
        <taxon>Bangiophyceae</taxon>
        <taxon>Cyanidiales</taxon>
        <taxon>Cyanidiaceae</taxon>
        <taxon>Cyanidioschyzon</taxon>
    </lineage>
</organism>
<dbReference type="EMBL" id="AP006501">
    <property type="protein sequence ID" value="BAM82956.1"/>
    <property type="molecule type" value="Genomic_DNA"/>
</dbReference>
<dbReference type="Gramene" id="CMS386CT">
    <property type="protein sequence ID" value="CMS386CT"/>
    <property type="gene ID" value="CMS386C"/>
</dbReference>
<gene>
    <name evidence="11" type="ORF">CYME_CMS386C</name>
</gene>
<dbReference type="GO" id="GO:0005680">
    <property type="term" value="C:anaphase-promoting complex"/>
    <property type="evidence" value="ECO:0007669"/>
    <property type="project" value="InterPro"/>
</dbReference>
<accession>M1UX46</accession>
<dbReference type="GO" id="GO:0097602">
    <property type="term" value="F:cullin family protein binding"/>
    <property type="evidence" value="ECO:0007669"/>
    <property type="project" value="InterPro"/>
</dbReference>
<dbReference type="InterPro" id="IPR024991">
    <property type="entry name" value="RING-H2_APC11"/>
</dbReference>
<evidence type="ECO:0000256" key="9">
    <source>
        <dbReference type="PROSITE-ProRule" id="PRU00175"/>
    </source>
</evidence>
<dbReference type="Proteomes" id="UP000007014">
    <property type="component" value="Chromosome 19"/>
</dbReference>
<evidence type="ECO:0000256" key="4">
    <source>
        <dbReference type="ARBA" id="ARBA00022771"/>
    </source>
</evidence>
<dbReference type="Gene3D" id="3.30.40.10">
    <property type="entry name" value="Zinc/RING finger domain, C3HC4 (zinc finger)"/>
    <property type="match status" value="1"/>
</dbReference>
<evidence type="ECO:0000313" key="11">
    <source>
        <dbReference type="EMBL" id="BAM82956.1"/>
    </source>
</evidence>
<dbReference type="OrthoDB" id="1681166at2759"/>
<reference evidence="11 12" key="1">
    <citation type="journal article" date="2004" name="Nature">
        <title>Genome sequence of the ultrasmall unicellular red alga Cyanidioschyzon merolae 10D.</title>
        <authorList>
            <person name="Matsuzaki M."/>
            <person name="Misumi O."/>
            <person name="Shin-i T."/>
            <person name="Maruyama S."/>
            <person name="Takahara M."/>
            <person name="Miyagishima S."/>
            <person name="Mori T."/>
            <person name="Nishida K."/>
            <person name="Yagisawa F."/>
            <person name="Nishida K."/>
            <person name="Yoshida Y."/>
            <person name="Nishimura Y."/>
            <person name="Nakao S."/>
            <person name="Kobayashi T."/>
            <person name="Momoyama Y."/>
            <person name="Higashiyama T."/>
            <person name="Minoda A."/>
            <person name="Sano M."/>
            <person name="Nomoto H."/>
            <person name="Oishi K."/>
            <person name="Hayashi H."/>
            <person name="Ohta F."/>
            <person name="Nishizaka S."/>
            <person name="Haga S."/>
            <person name="Miura S."/>
            <person name="Morishita T."/>
            <person name="Kabeya Y."/>
            <person name="Terasawa K."/>
            <person name="Suzuki Y."/>
            <person name="Ishii Y."/>
            <person name="Asakawa S."/>
            <person name="Takano H."/>
            <person name="Ohta N."/>
            <person name="Kuroiwa H."/>
            <person name="Tanaka K."/>
            <person name="Shimizu N."/>
            <person name="Sugano S."/>
            <person name="Sato N."/>
            <person name="Nozaki H."/>
            <person name="Ogasawara N."/>
            <person name="Kohara Y."/>
            <person name="Kuroiwa T."/>
        </authorList>
    </citation>
    <scope>NUCLEOTIDE SEQUENCE [LARGE SCALE GENOMIC DNA]</scope>
    <source>
        <strain evidence="11 12">10D</strain>
    </source>
</reference>
<dbReference type="GO" id="GO:0031145">
    <property type="term" value="P:anaphase-promoting complex-dependent catabolic process"/>
    <property type="evidence" value="ECO:0007669"/>
    <property type="project" value="InterPro"/>
</dbReference>
<keyword evidence="4 9" id="KW-0863">Zinc-finger</keyword>
<evidence type="ECO:0000256" key="8">
    <source>
        <dbReference type="ARBA" id="ARBA00023306"/>
    </source>
</evidence>
<evidence type="ECO:0000256" key="7">
    <source>
        <dbReference type="ARBA" id="ARBA00022833"/>
    </source>
</evidence>
<dbReference type="GO" id="GO:0051301">
    <property type="term" value="P:cell division"/>
    <property type="evidence" value="ECO:0007669"/>
    <property type="project" value="UniProtKB-KW"/>
</dbReference>
<keyword evidence="5" id="KW-0498">Mitosis</keyword>
<dbReference type="GO" id="GO:0061630">
    <property type="term" value="F:ubiquitin protein ligase activity"/>
    <property type="evidence" value="ECO:0007669"/>
    <property type="project" value="InterPro"/>
</dbReference>
<proteinExistence type="predicted"/>
<feature type="domain" description="RING-type" evidence="10">
    <location>
        <begin position="34"/>
        <end position="77"/>
    </location>
</feature>